<dbReference type="SUPFAM" id="SSF49464">
    <property type="entry name" value="Carboxypeptidase regulatory domain-like"/>
    <property type="match status" value="1"/>
</dbReference>
<dbReference type="InterPro" id="IPR008969">
    <property type="entry name" value="CarboxyPept-like_regulatory"/>
</dbReference>
<evidence type="ECO:0000313" key="2">
    <source>
        <dbReference type="Proteomes" id="UP001172082"/>
    </source>
</evidence>
<gene>
    <name evidence="1" type="ORF">QQ008_26990</name>
</gene>
<comment type="caution">
    <text evidence="1">The sequence shown here is derived from an EMBL/GenBank/DDBJ whole genome shotgun (WGS) entry which is preliminary data.</text>
</comment>
<name>A0ABT8L097_9BACT</name>
<dbReference type="EMBL" id="JAUJEA010000014">
    <property type="protein sequence ID" value="MDN5205065.1"/>
    <property type="molecule type" value="Genomic_DNA"/>
</dbReference>
<accession>A0ABT8L097</accession>
<proteinExistence type="predicted"/>
<dbReference type="Pfam" id="PF13715">
    <property type="entry name" value="CarbopepD_reg_2"/>
    <property type="match status" value="1"/>
</dbReference>
<protein>
    <submittedName>
        <fullName evidence="1">Carboxypeptidase-like regulatory domain-containing protein</fullName>
    </submittedName>
</protein>
<dbReference type="RefSeq" id="WP_346755088.1">
    <property type="nucleotide sequence ID" value="NZ_JAUJEA010000014.1"/>
</dbReference>
<evidence type="ECO:0000313" key="1">
    <source>
        <dbReference type="EMBL" id="MDN5205065.1"/>
    </source>
</evidence>
<dbReference type="Gene3D" id="2.60.40.1120">
    <property type="entry name" value="Carboxypeptidase-like, regulatory domain"/>
    <property type="match status" value="1"/>
</dbReference>
<reference evidence="1" key="1">
    <citation type="submission" date="2023-06" db="EMBL/GenBank/DDBJ databases">
        <title>Genomic of Parafulvivirga corallium.</title>
        <authorList>
            <person name="Wang G."/>
        </authorList>
    </citation>
    <scope>NUCLEOTIDE SEQUENCE</scope>
    <source>
        <strain evidence="1">BMA10</strain>
    </source>
</reference>
<organism evidence="1 2">
    <name type="scientific">Splendidivirga corallicola</name>
    <dbReference type="NCBI Taxonomy" id="3051826"/>
    <lineage>
        <taxon>Bacteria</taxon>
        <taxon>Pseudomonadati</taxon>
        <taxon>Bacteroidota</taxon>
        <taxon>Cytophagia</taxon>
        <taxon>Cytophagales</taxon>
        <taxon>Splendidivirgaceae</taxon>
        <taxon>Splendidivirga</taxon>
    </lineage>
</organism>
<sequence length="214" mass="25210">MINHNRIMWKYLFKGLLILILLMVFHENQAQKRNVIKISGVVVDADTVNVVPYVSISVRNSLRGTFSDNSGHFSIFVRELDTLDFSAIGYKKAVFVVPETLKDPYYSLIQLMRREILQLEEVEIIAWPSTEDFVRAFHEIKLPRSQADEIFLAKDNLNDVLRKEYEEDKFYYDQMRYSKLYNTTGIAPPNNFLNPITWTNFIRDWRNGVFKSKK</sequence>
<dbReference type="Proteomes" id="UP001172082">
    <property type="component" value="Unassembled WGS sequence"/>
</dbReference>
<keyword evidence="2" id="KW-1185">Reference proteome</keyword>